<proteinExistence type="predicted"/>
<evidence type="ECO:0000313" key="1">
    <source>
        <dbReference type="EMBL" id="PMD40490.1"/>
    </source>
</evidence>
<organism evidence="1 2">
    <name type="scientific">Hyaloscypha variabilis (strain UAMH 11265 / GT02V1 / F)</name>
    <name type="common">Meliniomyces variabilis</name>
    <dbReference type="NCBI Taxonomy" id="1149755"/>
    <lineage>
        <taxon>Eukaryota</taxon>
        <taxon>Fungi</taxon>
        <taxon>Dikarya</taxon>
        <taxon>Ascomycota</taxon>
        <taxon>Pezizomycotina</taxon>
        <taxon>Leotiomycetes</taxon>
        <taxon>Helotiales</taxon>
        <taxon>Hyaloscyphaceae</taxon>
        <taxon>Hyaloscypha</taxon>
        <taxon>Hyaloscypha variabilis</taxon>
    </lineage>
</organism>
<evidence type="ECO:0000313" key="2">
    <source>
        <dbReference type="Proteomes" id="UP000235786"/>
    </source>
</evidence>
<name>A0A2J6RPR0_HYAVF</name>
<dbReference type="EMBL" id="KZ613945">
    <property type="protein sequence ID" value="PMD40490.1"/>
    <property type="molecule type" value="Genomic_DNA"/>
</dbReference>
<keyword evidence="2" id="KW-1185">Reference proteome</keyword>
<gene>
    <name evidence="1" type="ORF">L207DRAFT_339369</name>
</gene>
<accession>A0A2J6RPR0</accession>
<dbReference type="Proteomes" id="UP000235786">
    <property type="component" value="Unassembled WGS sequence"/>
</dbReference>
<reference evidence="1 2" key="1">
    <citation type="submission" date="2016-04" db="EMBL/GenBank/DDBJ databases">
        <title>A degradative enzymes factory behind the ericoid mycorrhizal symbiosis.</title>
        <authorList>
            <consortium name="DOE Joint Genome Institute"/>
            <person name="Martino E."/>
            <person name="Morin E."/>
            <person name="Grelet G."/>
            <person name="Kuo A."/>
            <person name="Kohler A."/>
            <person name="Daghino S."/>
            <person name="Barry K."/>
            <person name="Choi C."/>
            <person name="Cichocki N."/>
            <person name="Clum A."/>
            <person name="Copeland A."/>
            <person name="Hainaut M."/>
            <person name="Haridas S."/>
            <person name="Labutti K."/>
            <person name="Lindquist E."/>
            <person name="Lipzen A."/>
            <person name="Khouja H.-R."/>
            <person name="Murat C."/>
            <person name="Ohm R."/>
            <person name="Olson A."/>
            <person name="Spatafora J."/>
            <person name="Veneault-Fourrey C."/>
            <person name="Henrissat B."/>
            <person name="Grigoriev I."/>
            <person name="Martin F."/>
            <person name="Perotto S."/>
        </authorList>
    </citation>
    <scope>NUCLEOTIDE SEQUENCE [LARGE SCALE GENOMIC DNA]</scope>
    <source>
        <strain evidence="1 2">F</strain>
    </source>
</reference>
<sequence>MRHWWGTLFARFGLSTPASREGYFSSSEAVQHLRELLTPTSQRVQLAQFSSDDMLQHSIEKWMQETVGGGGACQCSPLRTVGLRIRTCGAIAEGDLAQHVAAHSTQHTALCRWSRVAGQAQFRLCPGIDRYD</sequence>
<protein>
    <submittedName>
        <fullName evidence="1">Uncharacterized protein</fullName>
    </submittedName>
</protein>
<dbReference type="AlphaFoldDB" id="A0A2J6RPR0"/>